<dbReference type="Proteomes" id="UP000054538">
    <property type="component" value="Unassembled WGS sequence"/>
</dbReference>
<protein>
    <submittedName>
        <fullName evidence="1">Uncharacterized protein</fullName>
    </submittedName>
</protein>
<dbReference type="HOGENOM" id="CLU_1533068_0_0_1"/>
<dbReference type="InParanoid" id="A0A0D0CRG1"/>
<name>A0A0D0CRG1_9AGAM</name>
<reference evidence="2" key="2">
    <citation type="submission" date="2015-01" db="EMBL/GenBank/DDBJ databases">
        <title>Evolutionary Origins and Diversification of the Mycorrhizal Mutualists.</title>
        <authorList>
            <consortium name="DOE Joint Genome Institute"/>
            <consortium name="Mycorrhizal Genomics Consortium"/>
            <person name="Kohler A."/>
            <person name="Kuo A."/>
            <person name="Nagy L.G."/>
            <person name="Floudas D."/>
            <person name="Copeland A."/>
            <person name="Barry K.W."/>
            <person name="Cichocki N."/>
            <person name="Veneault-Fourrey C."/>
            <person name="LaButti K."/>
            <person name="Lindquist E.A."/>
            <person name="Lipzen A."/>
            <person name="Lundell T."/>
            <person name="Morin E."/>
            <person name="Murat C."/>
            <person name="Riley R."/>
            <person name="Ohm R."/>
            <person name="Sun H."/>
            <person name="Tunlid A."/>
            <person name="Henrissat B."/>
            <person name="Grigoriev I.V."/>
            <person name="Hibbett D.S."/>
            <person name="Martin F."/>
        </authorList>
    </citation>
    <scope>NUCLEOTIDE SEQUENCE [LARGE SCALE GENOMIC DNA]</scope>
    <source>
        <strain evidence="2">Ve08.2h10</strain>
    </source>
</reference>
<keyword evidence="2" id="KW-1185">Reference proteome</keyword>
<dbReference type="AlphaFoldDB" id="A0A0D0CRG1"/>
<reference evidence="1 2" key="1">
    <citation type="submission" date="2014-04" db="EMBL/GenBank/DDBJ databases">
        <authorList>
            <consortium name="DOE Joint Genome Institute"/>
            <person name="Kuo A."/>
            <person name="Kohler A."/>
            <person name="Jargeat P."/>
            <person name="Nagy L.G."/>
            <person name="Floudas D."/>
            <person name="Copeland A."/>
            <person name="Barry K.W."/>
            <person name="Cichocki N."/>
            <person name="Veneault-Fourrey C."/>
            <person name="LaButti K."/>
            <person name="Lindquist E.A."/>
            <person name="Lipzen A."/>
            <person name="Lundell T."/>
            <person name="Morin E."/>
            <person name="Murat C."/>
            <person name="Sun H."/>
            <person name="Tunlid A."/>
            <person name="Henrissat B."/>
            <person name="Grigoriev I.V."/>
            <person name="Hibbett D.S."/>
            <person name="Martin F."/>
            <person name="Nordberg H.P."/>
            <person name="Cantor M.N."/>
            <person name="Hua S.X."/>
        </authorList>
    </citation>
    <scope>NUCLEOTIDE SEQUENCE [LARGE SCALE GENOMIC DNA]</scope>
    <source>
        <strain evidence="1 2">Ve08.2h10</strain>
    </source>
</reference>
<evidence type="ECO:0000313" key="2">
    <source>
        <dbReference type="Proteomes" id="UP000054538"/>
    </source>
</evidence>
<organism evidence="1 2">
    <name type="scientific">Paxillus rubicundulus Ve08.2h10</name>
    <dbReference type="NCBI Taxonomy" id="930991"/>
    <lineage>
        <taxon>Eukaryota</taxon>
        <taxon>Fungi</taxon>
        <taxon>Dikarya</taxon>
        <taxon>Basidiomycota</taxon>
        <taxon>Agaricomycotina</taxon>
        <taxon>Agaricomycetes</taxon>
        <taxon>Agaricomycetidae</taxon>
        <taxon>Boletales</taxon>
        <taxon>Paxilineae</taxon>
        <taxon>Paxillaceae</taxon>
        <taxon>Paxillus</taxon>
    </lineage>
</organism>
<gene>
    <name evidence="1" type="ORF">PAXRUDRAFT_353271</name>
</gene>
<proteinExistence type="predicted"/>
<accession>A0A0D0CRG1</accession>
<evidence type="ECO:0000313" key="1">
    <source>
        <dbReference type="EMBL" id="KIK77918.1"/>
    </source>
</evidence>
<dbReference type="EMBL" id="KN826783">
    <property type="protein sequence ID" value="KIK77918.1"/>
    <property type="molecule type" value="Genomic_DNA"/>
</dbReference>
<sequence>MPEHLLTFLLSSHRVMPHQTCQKSEQSCSYHLVEAIPFDSMLLFDSLVAQIPIHILYGETKPGRELAMWSAVRADSCIKSIILNIKYPPLTDHYSSGYPEYSGHPGRHAAGPLTLISVLHATRAFYGHPSPLILWPPQPSFICRLCILWPPEPILHAAQALYGHLCLLVCHLCIS</sequence>